<evidence type="ECO:0000256" key="11">
    <source>
        <dbReference type="HAMAP-Rule" id="MF_00109"/>
    </source>
</evidence>
<keyword evidence="8 11" id="KW-0067">ATP-binding</keyword>
<evidence type="ECO:0000256" key="6">
    <source>
        <dbReference type="ARBA" id="ARBA00022741"/>
    </source>
</evidence>
<feature type="binding site" evidence="11">
    <location>
        <position position="163"/>
    </location>
    <ligand>
        <name>ATP</name>
        <dbReference type="ChEBI" id="CHEBI:30616"/>
    </ligand>
</feature>
<evidence type="ECO:0000313" key="13">
    <source>
        <dbReference type="Proteomes" id="UP000199205"/>
    </source>
</evidence>
<gene>
    <name evidence="11" type="primary">aroK</name>
    <name evidence="12" type="ORF">GA0061101_102521</name>
</gene>
<feature type="binding site" evidence="11">
    <location>
        <position position="103"/>
    </location>
    <ligand>
        <name>substrate</name>
    </ligand>
</feature>
<dbReference type="HAMAP" id="MF_00109">
    <property type="entry name" value="Shikimate_kinase"/>
    <property type="match status" value="1"/>
</dbReference>
<comment type="function">
    <text evidence="11">Catalyzes the specific phosphorylation of the 3-hydroxyl group of shikimic acid using ATP as a cosubstrate.</text>
</comment>
<dbReference type="InterPro" id="IPR000623">
    <property type="entry name" value="Shikimate_kinase/TSH1"/>
</dbReference>
<dbReference type="Gene3D" id="3.40.50.300">
    <property type="entry name" value="P-loop containing nucleotide triphosphate hydrolases"/>
    <property type="match status" value="1"/>
</dbReference>
<dbReference type="PANTHER" id="PTHR21087:SF16">
    <property type="entry name" value="SHIKIMATE KINASE 1, CHLOROPLASTIC"/>
    <property type="match status" value="1"/>
</dbReference>
<dbReference type="EMBL" id="FMAF01000002">
    <property type="protein sequence ID" value="SCB15736.1"/>
    <property type="molecule type" value="Genomic_DNA"/>
</dbReference>
<keyword evidence="4 11" id="KW-0028">Amino-acid biosynthesis</keyword>
<reference evidence="12 13" key="1">
    <citation type="submission" date="2016-08" db="EMBL/GenBank/DDBJ databases">
        <authorList>
            <person name="Seilhamer J.J."/>
        </authorList>
    </citation>
    <scope>NUCLEOTIDE SEQUENCE [LARGE SCALE GENOMIC DNA]</scope>
    <source>
        <strain evidence="12 13">P1-7</strain>
    </source>
</reference>
<dbReference type="NCBIfam" id="NF010552">
    <property type="entry name" value="PRK13946.1"/>
    <property type="match status" value="1"/>
</dbReference>
<proteinExistence type="inferred from homology"/>
<name>A0A1C3UJT0_9HYPH</name>
<organism evidence="12 13">
    <name type="scientific">Rhizobium lusitanum</name>
    <dbReference type="NCBI Taxonomy" id="293958"/>
    <lineage>
        <taxon>Bacteria</taxon>
        <taxon>Pseudomonadati</taxon>
        <taxon>Pseudomonadota</taxon>
        <taxon>Alphaproteobacteria</taxon>
        <taxon>Hyphomicrobiales</taxon>
        <taxon>Rhizobiaceae</taxon>
        <taxon>Rhizobium/Agrobacterium group</taxon>
        <taxon>Rhizobium</taxon>
    </lineage>
</organism>
<keyword evidence="5 11" id="KW-0808">Transferase</keyword>
<dbReference type="AlphaFoldDB" id="A0A1C3UJT0"/>
<evidence type="ECO:0000313" key="12">
    <source>
        <dbReference type="EMBL" id="SCB15736.1"/>
    </source>
</evidence>
<dbReference type="PANTHER" id="PTHR21087">
    <property type="entry name" value="SHIKIMATE KINASE"/>
    <property type="match status" value="1"/>
</dbReference>
<protein>
    <recommendedName>
        <fullName evidence="3 11">Shikimate kinase</fullName>
        <shortName evidence="11">SK</shortName>
        <ecNumber evidence="3 11">2.7.1.71</ecNumber>
    </recommendedName>
</protein>
<dbReference type="GO" id="GO:0009073">
    <property type="term" value="P:aromatic amino acid family biosynthetic process"/>
    <property type="evidence" value="ECO:0007669"/>
    <property type="project" value="UniProtKB-KW"/>
</dbReference>
<feature type="binding site" evidence="11">
    <location>
        <position position="182"/>
    </location>
    <ligand>
        <name>substrate</name>
    </ligand>
</feature>
<comment type="subunit">
    <text evidence="11">Monomer.</text>
</comment>
<keyword evidence="6 11" id="KW-0547">Nucleotide-binding</keyword>
<dbReference type="InterPro" id="IPR023000">
    <property type="entry name" value="Shikimate_kinase_CS"/>
</dbReference>
<keyword evidence="11" id="KW-0460">Magnesium</keyword>
<comment type="similarity">
    <text evidence="2 11">Belongs to the shikimate kinase family.</text>
</comment>
<evidence type="ECO:0000256" key="10">
    <source>
        <dbReference type="ARBA" id="ARBA00048567"/>
    </source>
</evidence>
<evidence type="ECO:0000256" key="4">
    <source>
        <dbReference type="ARBA" id="ARBA00022605"/>
    </source>
</evidence>
<keyword evidence="11" id="KW-0479">Metal-binding</keyword>
<evidence type="ECO:0000256" key="9">
    <source>
        <dbReference type="ARBA" id="ARBA00023141"/>
    </source>
</evidence>
<dbReference type="GO" id="GO:0009423">
    <property type="term" value="P:chorismate biosynthetic process"/>
    <property type="evidence" value="ECO:0007669"/>
    <property type="project" value="UniProtKB-UniRule"/>
</dbReference>
<keyword evidence="9 11" id="KW-0057">Aromatic amino acid biosynthesis</keyword>
<evidence type="ECO:0000256" key="3">
    <source>
        <dbReference type="ARBA" id="ARBA00012154"/>
    </source>
</evidence>
<evidence type="ECO:0000256" key="1">
    <source>
        <dbReference type="ARBA" id="ARBA00004842"/>
    </source>
</evidence>
<dbReference type="GO" id="GO:0004765">
    <property type="term" value="F:shikimate kinase activity"/>
    <property type="evidence" value="ECO:0007669"/>
    <property type="project" value="UniProtKB-UniRule"/>
</dbReference>
<feature type="binding site" evidence="11">
    <location>
        <position position="79"/>
    </location>
    <ligand>
        <name>substrate</name>
    </ligand>
</feature>
<evidence type="ECO:0000256" key="5">
    <source>
        <dbReference type="ARBA" id="ARBA00022679"/>
    </source>
</evidence>
<dbReference type="GO" id="GO:0005829">
    <property type="term" value="C:cytosol"/>
    <property type="evidence" value="ECO:0007669"/>
    <property type="project" value="TreeGrafter"/>
</dbReference>
<comment type="pathway">
    <text evidence="1 11">Metabolic intermediate biosynthesis; chorismate biosynthesis; chorismate from D-erythrose 4-phosphate and phosphoenolpyruvate: step 5/7.</text>
</comment>
<dbReference type="Proteomes" id="UP000199205">
    <property type="component" value="Unassembled WGS sequence"/>
</dbReference>
<feature type="binding site" evidence="11">
    <location>
        <begin position="57"/>
        <end position="62"/>
    </location>
    <ligand>
        <name>ATP</name>
        <dbReference type="ChEBI" id="CHEBI:30616"/>
    </ligand>
</feature>
<dbReference type="InterPro" id="IPR031322">
    <property type="entry name" value="Shikimate/glucono_kinase"/>
</dbReference>
<sequence>MFTPRRLDATGAFDDTVSKEIVNGPMSEQVLTLAESLKDRARAALGQRNLVLVGLMGAGKSSIGRLVAQQLGIPFVDTDAEIERVSRMTITELFAAYGEQEFRALETRVIKRLLKGGPRVVSTGGGAFINESTRFHVKRGSLSVWLKADLDVLWERINKRDTRPLLKTENPKQTLEDLMNARYPIYAEADLTVLSLDVGKETMVKEVLAAIAEGKKAESKTP</sequence>
<dbReference type="InterPro" id="IPR027417">
    <property type="entry name" value="P-loop_NTPase"/>
</dbReference>
<dbReference type="CDD" id="cd00464">
    <property type="entry name" value="SK"/>
    <property type="match status" value="1"/>
</dbReference>
<comment type="caution">
    <text evidence="11">Lacks conserved residue(s) required for the propagation of feature annotation.</text>
</comment>
<dbReference type="GO" id="GO:0005524">
    <property type="term" value="F:ATP binding"/>
    <property type="evidence" value="ECO:0007669"/>
    <property type="project" value="UniProtKB-UniRule"/>
</dbReference>
<feature type="binding site" evidence="11">
    <location>
        <position position="125"/>
    </location>
    <ligand>
        <name>substrate</name>
    </ligand>
</feature>
<evidence type="ECO:0000256" key="2">
    <source>
        <dbReference type="ARBA" id="ARBA00006997"/>
    </source>
</evidence>
<dbReference type="UniPathway" id="UPA00053">
    <property type="reaction ID" value="UER00088"/>
</dbReference>
<keyword evidence="11" id="KW-0963">Cytoplasm</keyword>
<dbReference type="GO" id="GO:0008652">
    <property type="term" value="P:amino acid biosynthetic process"/>
    <property type="evidence" value="ECO:0007669"/>
    <property type="project" value="UniProtKB-KW"/>
</dbReference>
<dbReference type="Pfam" id="PF01202">
    <property type="entry name" value="SKI"/>
    <property type="match status" value="1"/>
</dbReference>
<dbReference type="EC" id="2.7.1.71" evidence="3 11"/>
<feature type="binding site" evidence="11">
    <location>
        <position position="61"/>
    </location>
    <ligand>
        <name>Mg(2+)</name>
        <dbReference type="ChEBI" id="CHEBI:18420"/>
    </ligand>
</feature>
<keyword evidence="7 11" id="KW-0418">Kinase</keyword>
<dbReference type="PROSITE" id="PS01128">
    <property type="entry name" value="SHIKIMATE_KINASE"/>
    <property type="match status" value="1"/>
</dbReference>
<dbReference type="GO" id="GO:0000287">
    <property type="term" value="F:magnesium ion binding"/>
    <property type="evidence" value="ECO:0007669"/>
    <property type="project" value="UniProtKB-UniRule"/>
</dbReference>
<comment type="cofactor">
    <cofactor evidence="11">
        <name>Mg(2+)</name>
        <dbReference type="ChEBI" id="CHEBI:18420"/>
    </cofactor>
    <text evidence="11">Binds 1 Mg(2+) ion per subunit.</text>
</comment>
<dbReference type="PRINTS" id="PR01100">
    <property type="entry name" value="SHIKIMTKNASE"/>
</dbReference>
<comment type="catalytic activity">
    <reaction evidence="10 11">
        <text>shikimate + ATP = 3-phosphoshikimate + ADP + H(+)</text>
        <dbReference type="Rhea" id="RHEA:13121"/>
        <dbReference type="ChEBI" id="CHEBI:15378"/>
        <dbReference type="ChEBI" id="CHEBI:30616"/>
        <dbReference type="ChEBI" id="CHEBI:36208"/>
        <dbReference type="ChEBI" id="CHEBI:145989"/>
        <dbReference type="ChEBI" id="CHEBI:456216"/>
        <dbReference type="EC" id="2.7.1.71"/>
    </reaction>
</comment>
<dbReference type="SUPFAM" id="SSF52540">
    <property type="entry name" value="P-loop containing nucleoside triphosphate hydrolases"/>
    <property type="match status" value="1"/>
</dbReference>
<evidence type="ECO:0000256" key="7">
    <source>
        <dbReference type="ARBA" id="ARBA00022777"/>
    </source>
</evidence>
<evidence type="ECO:0000256" key="8">
    <source>
        <dbReference type="ARBA" id="ARBA00022840"/>
    </source>
</evidence>
<accession>A0A1C3UJT0</accession>
<comment type="subcellular location">
    <subcellularLocation>
        <location evidence="11">Cytoplasm</location>
    </subcellularLocation>
</comment>